<comment type="caution">
    <text evidence="3">The sequence shown here is derived from an EMBL/GenBank/DDBJ whole genome shotgun (WGS) entry which is preliminary data.</text>
</comment>
<dbReference type="EMBL" id="JACJTQ010000003">
    <property type="protein sequence ID" value="MBD2690912.1"/>
    <property type="molecule type" value="Genomic_DNA"/>
</dbReference>
<dbReference type="Pfam" id="PF03787">
    <property type="entry name" value="RAMPs"/>
    <property type="match status" value="1"/>
</dbReference>
<gene>
    <name evidence="3" type="ORF">H6G68_03915</name>
</gene>
<dbReference type="InterPro" id="IPR052216">
    <property type="entry name" value="CRISPR_Csm3_endoribonuclease"/>
</dbReference>
<dbReference type="InterPro" id="IPR005537">
    <property type="entry name" value="RAMP_III_fam"/>
</dbReference>
<keyword evidence="1" id="KW-0051">Antiviral defense</keyword>
<dbReference type="PANTHER" id="PTHR35579:SF3">
    <property type="entry name" value="CRISPR SYSTEM CMS ENDORIBONUCLEASE CSM3"/>
    <property type="match status" value="1"/>
</dbReference>
<dbReference type="Proteomes" id="UP000660381">
    <property type="component" value="Unassembled WGS sequence"/>
</dbReference>
<accession>A0ABR8J088</accession>
<sequence length="240" mass="26685">MIKLEQLSNSIQTYPITAIIDTALCIGAGGSSGSLADKPIVRNAERNLLIPASQLKGRLRHECEKIARGLKWDICCSPNPQSMCPQRAGLDGNFAREEYQISEDDKNHHCLVCQIFGNPVLPSRIMFDDLICEEDAENLPEIIRPGVTINRRRRTAEESKLYFLETSPANTKLRFTGNIYLSNVPNYASPLILAGLRHINALGGSKSAGLGWLTWELPNLPIEAKAWEFLAKGVENNERN</sequence>
<reference evidence="3 4" key="1">
    <citation type="journal article" date="2020" name="ISME J.">
        <title>Comparative genomics reveals insights into cyanobacterial evolution and habitat adaptation.</title>
        <authorList>
            <person name="Chen M.Y."/>
            <person name="Teng W.K."/>
            <person name="Zhao L."/>
            <person name="Hu C.X."/>
            <person name="Zhou Y.K."/>
            <person name="Han B.P."/>
            <person name="Song L.R."/>
            <person name="Shu W.S."/>
        </authorList>
    </citation>
    <scope>NUCLEOTIDE SEQUENCE [LARGE SCALE GENOMIC DNA]</scope>
    <source>
        <strain evidence="3 4">FACHB-362</strain>
    </source>
</reference>
<keyword evidence="4" id="KW-1185">Reference proteome</keyword>
<dbReference type="PANTHER" id="PTHR35579">
    <property type="entry name" value="CRISPR SYSTEM CMS ENDORIBONUCLEASE CSM3"/>
    <property type="match status" value="1"/>
</dbReference>
<evidence type="ECO:0000313" key="4">
    <source>
        <dbReference type="Proteomes" id="UP000660381"/>
    </source>
</evidence>
<proteinExistence type="predicted"/>
<evidence type="ECO:0000313" key="3">
    <source>
        <dbReference type="EMBL" id="MBD2690912.1"/>
    </source>
</evidence>
<feature type="domain" description="CRISPR type III-associated protein" evidence="2">
    <location>
        <begin position="22"/>
        <end position="213"/>
    </location>
</feature>
<name>A0ABR8J088_9NOST</name>
<evidence type="ECO:0000256" key="1">
    <source>
        <dbReference type="ARBA" id="ARBA00023118"/>
    </source>
</evidence>
<organism evidence="3 4">
    <name type="scientific">Anabaena catenula FACHB-362</name>
    <dbReference type="NCBI Taxonomy" id="2692877"/>
    <lineage>
        <taxon>Bacteria</taxon>
        <taxon>Bacillati</taxon>
        <taxon>Cyanobacteriota</taxon>
        <taxon>Cyanophyceae</taxon>
        <taxon>Nostocales</taxon>
        <taxon>Nostocaceae</taxon>
        <taxon>Anabaena</taxon>
    </lineage>
</organism>
<protein>
    <submittedName>
        <fullName evidence="3">CRISPR-associated protein Csm3</fullName>
    </submittedName>
</protein>
<dbReference type="RefSeq" id="WP_190905448.1">
    <property type="nucleotide sequence ID" value="NZ_JACJTQ010000003.1"/>
</dbReference>
<evidence type="ECO:0000259" key="2">
    <source>
        <dbReference type="Pfam" id="PF03787"/>
    </source>
</evidence>